<dbReference type="AlphaFoldDB" id="A0A9C6W982"/>
<feature type="region of interest" description="Disordered" evidence="1">
    <location>
        <begin position="80"/>
        <end position="99"/>
    </location>
</feature>
<name>A0A9C6W982_DROAB</name>
<evidence type="ECO:0000256" key="2">
    <source>
        <dbReference type="SAM" id="SignalP"/>
    </source>
</evidence>
<feature type="compositionally biased region" description="Basic residues" evidence="1">
    <location>
        <begin position="276"/>
        <end position="295"/>
    </location>
</feature>
<dbReference type="GeneID" id="127565384"/>
<sequence length="328" mass="36456">MLRLNSILLLLGLCALTQTQALRVFARTALPTSQELDDEEPEPQGRLFSIIRETEPARYPLYDPKPIIISQPPQASYPPLPYYQSPVPAPPPPPPPAPAPAPYPVPQPIPFPVPVPPPIPPTIIRPIISRPHHHHNPGFGGFGGFPPFINITYSPVVSATRSGLLNRGVEEAQLNDLNQLSQLLFPQGQPQFMPQQLSQLQQIQQFQQLQQLSQLQNQALPTNVAYPPFNGNVNNNANNQEGTITLAQFQQLLSNYVPSQQLIDIDMNEETDQRIKMRRSQKSKRKSKKSKKSRVHPQTVYLAIDPVQGQLPIDVQAQAQAQANAVQA</sequence>
<keyword evidence="2" id="KW-0732">Signal</keyword>
<proteinExistence type="predicted"/>
<evidence type="ECO:0000313" key="3">
    <source>
        <dbReference type="Proteomes" id="UP000515160"/>
    </source>
</evidence>
<evidence type="ECO:0000313" key="4">
    <source>
        <dbReference type="RefSeq" id="XP_051859495.1"/>
    </source>
</evidence>
<accession>A0A9C6W982</accession>
<keyword evidence="3" id="KW-1185">Reference proteome</keyword>
<gene>
    <name evidence="4" type="primary">LOC127565384</name>
</gene>
<dbReference type="RefSeq" id="XP_051859495.1">
    <property type="nucleotide sequence ID" value="XM_052003535.1"/>
</dbReference>
<feature type="signal peptide" evidence="2">
    <location>
        <begin position="1"/>
        <end position="21"/>
    </location>
</feature>
<dbReference type="Proteomes" id="UP000515160">
    <property type="component" value="Chromosome 3"/>
</dbReference>
<feature type="chain" id="PRO_5038470764" evidence="2">
    <location>
        <begin position="22"/>
        <end position="328"/>
    </location>
</feature>
<evidence type="ECO:0000256" key="1">
    <source>
        <dbReference type="SAM" id="MobiDB-lite"/>
    </source>
</evidence>
<organism evidence="3 4">
    <name type="scientific">Drosophila albomicans</name>
    <name type="common">Fruit fly</name>
    <dbReference type="NCBI Taxonomy" id="7291"/>
    <lineage>
        <taxon>Eukaryota</taxon>
        <taxon>Metazoa</taxon>
        <taxon>Ecdysozoa</taxon>
        <taxon>Arthropoda</taxon>
        <taxon>Hexapoda</taxon>
        <taxon>Insecta</taxon>
        <taxon>Pterygota</taxon>
        <taxon>Neoptera</taxon>
        <taxon>Endopterygota</taxon>
        <taxon>Diptera</taxon>
        <taxon>Brachycera</taxon>
        <taxon>Muscomorpha</taxon>
        <taxon>Ephydroidea</taxon>
        <taxon>Drosophilidae</taxon>
        <taxon>Drosophila</taxon>
    </lineage>
</organism>
<feature type="region of interest" description="Disordered" evidence="1">
    <location>
        <begin position="268"/>
        <end position="299"/>
    </location>
</feature>
<protein>
    <submittedName>
        <fullName evidence="4">YLP motif-containing protein 1-like</fullName>
    </submittedName>
</protein>
<reference evidence="4" key="1">
    <citation type="submission" date="2025-08" db="UniProtKB">
        <authorList>
            <consortium name="RefSeq"/>
        </authorList>
    </citation>
    <scope>IDENTIFICATION</scope>
    <source>
        <strain evidence="4">15112-1751.03</strain>
        <tissue evidence="4">Whole Adult</tissue>
    </source>
</reference>
<dbReference type="OrthoDB" id="7883941at2759"/>